<dbReference type="AlphaFoldDB" id="A0A815DDA0"/>
<evidence type="ECO:0000256" key="8">
    <source>
        <dbReference type="ARBA" id="ARBA00023224"/>
    </source>
</evidence>
<feature type="transmembrane region" description="Helical" evidence="9">
    <location>
        <begin position="27"/>
        <end position="48"/>
    </location>
</feature>
<keyword evidence="13" id="KW-1185">Reference proteome</keyword>
<comment type="subcellular location">
    <subcellularLocation>
        <location evidence="1">Membrane</location>
        <topology evidence="1">Multi-pass membrane protein</topology>
    </subcellularLocation>
</comment>
<keyword evidence="4" id="KW-0297">G-protein coupled receptor</keyword>
<accession>A0A815DDA0</accession>
<feature type="transmembrane region" description="Helical" evidence="9">
    <location>
        <begin position="83"/>
        <end position="103"/>
    </location>
</feature>
<evidence type="ECO:0000256" key="2">
    <source>
        <dbReference type="ARBA" id="ARBA00022692"/>
    </source>
</evidence>
<reference evidence="11" key="1">
    <citation type="submission" date="2021-02" db="EMBL/GenBank/DDBJ databases">
        <authorList>
            <person name="Nowell W R."/>
        </authorList>
    </citation>
    <scope>NUCLEOTIDE SEQUENCE</scope>
</reference>
<name>A0A815DDA0_9BILA</name>
<keyword evidence="2 9" id="KW-0812">Transmembrane</keyword>
<evidence type="ECO:0000256" key="5">
    <source>
        <dbReference type="ARBA" id="ARBA00023136"/>
    </source>
</evidence>
<dbReference type="Proteomes" id="UP000663829">
    <property type="component" value="Unassembled WGS sequence"/>
</dbReference>
<evidence type="ECO:0000256" key="1">
    <source>
        <dbReference type="ARBA" id="ARBA00004141"/>
    </source>
</evidence>
<dbReference type="PANTHER" id="PTHR10519:SF74">
    <property type="entry name" value="GAMMA-AMINOBUTYRIC ACID TYPE B RECEPTOR SUBUNIT 2"/>
    <property type="match status" value="1"/>
</dbReference>
<dbReference type="Proteomes" id="UP000681722">
    <property type="component" value="Unassembled WGS sequence"/>
</dbReference>
<comment type="caution">
    <text evidence="11">The sequence shown here is derived from an EMBL/GenBank/DDBJ whole genome shotgun (WGS) entry which is preliminary data.</text>
</comment>
<dbReference type="InterPro" id="IPR017978">
    <property type="entry name" value="GPCR_3_C"/>
</dbReference>
<organism evidence="11 13">
    <name type="scientific">Didymodactylos carnosus</name>
    <dbReference type="NCBI Taxonomy" id="1234261"/>
    <lineage>
        <taxon>Eukaryota</taxon>
        <taxon>Metazoa</taxon>
        <taxon>Spiralia</taxon>
        <taxon>Gnathifera</taxon>
        <taxon>Rotifera</taxon>
        <taxon>Eurotatoria</taxon>
        <taxon>Bdelloidea</taxon>
        <taxon>Philodinida</taxon>
        <taxon>Philodinidae</taxon>
        <taxon>Didymodactylos</taxon>
    </lineage>
</organism>
<evidence type="ECO:0000313" key="12">
    <source>
        <dbReference type="EMBL" id="CAF4111401.1"/>
    </source>
</evidence>
<protein>
    <recommendedName>
        <fullName evidence="10">G-protein coupled receptors family 3 profile domain-containing protein</fullName>
    </recommendedName>
</protein>
<keyword evidence="5 9" id="KW-0472">Membrane</keyword>
<evidence type="ECO:0000256" key="4">
    <source>
        <dbReference type="ARBA" id="ARBA00023040"/>
    </source>
</evidence>
<dbReference type="InterPro" id="IPR002455">
    <property type="entry name" value="GPCR3_GABA-B"/>
</dbReference>
<keyword evidence="6" id="KW-0675">Receptor</keyword>
<dbReference type="EMBL" id="CAJNOQ010012277">
    <property type="protein sequence ID" value="CAF1296285.1"/>
    <property type="molecule type" value="Genomic_DNA"/>
</dbReference>
<dbReference type="GO" id="GO:0007214">
    <property type="term" value="P:gamma-aminobutyric acid signaling pathway"/>
    <property type="evidence" value="ECO:0007669"/>
    <property type="project" value="TreeGrafter"/>
</dbReference>
<proteinExistence type="predicted"/>
<dbReference type="OrthoDB" id="2150267at2759"/>
<keyword evidence="7" id="KW-0325">Glycoprotein</keyword>
<feature type="domain" description="G-protein coupled receptors family 3 profile" evidence="10">
    <location>
        <begin position="1"/>
        <end position="193"/>
    </location>
</feature>
<feature type="transmembrane region" description="Helical" evidence="9">
    <location>
        <begin position="149"/>
        <end position="171"/>
    </location>
</feature>
<dbReference type="PRINTS" id="PR01176">
    <property type="entry name" value="GABABRECEPTR"/>
</dbReference>
<dbReference type="PROSITE" id="PS50259">
    <property type="entry name" value="G_PROTEIN_RECEP_F3_4"/>
    <property type="match status" value="1"/>
</dbReference>
<evidence type="ECO:0000256" key="7">
    <source>
        <dbReference type="ARBA" id="ARBA00023180"/>
    </source>
</evidence>
<evidence type="ECO:0000256" key="9">
    <source>
        <dbReference type="SAM" id="Phobius"/>
    </source>
</evidence>
<gene>
    <name evidence="11" type="ORF">GPM918_LOCUS28290</name>
    <name evidence="12" type="ORF">SRO942_LOCUS28778</name>
</gene>
<dbReference type="EMBL" id="CAJOBC010035168">
    <property type="protein sequence ID" value="CAF4111401.1"/>
    <property type="molecule type" value="Genomic_DNA"/>
</dbReference>
<evidence type="ECO:0000313" key="11">
    <source>
        <dbReference type="EMBL" id="CAF1296285.1"/>
    </source>
</evidence>
<dbReference type="Pfam" id="PF00003">
    <property type="entry name" value="7tm_3"/>
    <property type="match status" value="1"/>
</dbReference>
<feature type="transmembrane region" description="Helical" evidence="9">
    <location>
        <begin position="124"/>
        <end position="143"/>
    </location>
</feature>
<dbReference type="GO" id="GO:0038039">
    <property type="term" value="C:G protein-coupled receptor heterodimeric complex"/>
    <property type="evidence" value="ECO:0007669"/>
    <property type="project" value="TreeGrafter"/>
</dbReference>
<keyword evidence="8" id="KW-0807">Transducer</keyword>
<evidence type="ECO:0000259" key="10">
    <source>
        <dbReference type="PROSITE" id="PS50259"/>
    </source>
</evidence>
<sequence length="420" mass="48677">MFSKTWRVHSIFTNINITKRGIHDFRLLSIVALLLTVDILLLIVWQILDPLHRELIYETPYRLKFKQDIEIVPYREDCRSFNLPLWFVLVVLYKGLLMIYGSFLAWKTRHVSIPALNDSKYIGISVYIFLISCILGALVGFVPPKQVELSYILTSLFIIVCTTSTQCLVFVPKVIEVYRDPNSHAKQPRPTIKQLNTKSKYQNETKIPFQYLNSLANENKQYKMILTMQNNMLEQLLTQFDDTDENINYKKSLGTLEYDETIDIEPYELDTLLKVNNENNQCHLSDDEQNILSSTADIRRKVSRALSLCILSKIDIEQINDHHATNANSRHSIQSQQQPTTNHWRYLNSKQCNNNYFVRNASDLSNATTYQPTVNSVIVEANDEDESMTNLLNYLNQNHLDDLLETDIISSSQNSNSDIH</sequence>
<dbReference type="PANTHER" id="PTHR10519">
    <property type="entry name" value="GABA-B RECEPTOR"/>
    <property type="match status" value="1"/>
</dbReference>
<evidence type="ECO:0000256" key="6">
    <source>
        <dbReference type="ARBA" id="ARBA00023170"/>
    </source>
</evidence>
<dbReference type="GO" id="GO:0004965">
    <property type="term" value="F:G protein-coupled GABA receptor activity"/>
    <property type="evidence" value="ECO:0007669"/>
    <property type="project" value="InterPro"/>
</dbReference>
<keyword evidence="3 9" id="KW-1133">Transmembrane helix</keyword>
<evidence type="ECO:0000256" key="3">
    <source>
        <dbReference type="ARBA" id="ARBA00022989"/>
    </source>
</evidence>
<evidence type="ECO:0000313" key="13">
    <source>
        <dbReference type="Proteomes" id="UP000663829"/>
    </source>
</evidence>